<feature type="compositionally biased region" description="Polar residues" evidence="5">
    <location>
        <begin position="135"/>
        <end position="146"/>
    </location>
</feature>
<dbReference type="PANTHER" id="PTHR45986:SF1">
    <property type="entry name" value="ZINC FINGER MATRIN-TYPE PROTEIN 2"/>
    <property type="match status" value="1"/>
</dbReference>
<dbReference type="InterPro" id="IPR013087">
    <property type="entry name" value="Znf_C2H2_type"/>
</dbReference>
<evidence type="ECO:0000256" key="1">
    <source>
        <dbReference type="ARBA" id="ARBA00022723"/>
    </source>
</evidence>
<evidence type="ECO:0000256" key="5">
    <source>
        <dbReference type="SAM" id="MobiDB-lite"/>
    </source>
</evidence>
<feature type="region of interest" description="Disordered" evidence="5">
    <location>
        <begin position="135"/>
        <end position="182"/>
    </location>
</feature>
<evidence type="ECO:0000313" key="9">
    <source>
        <dbReference type="Proteomes" id="UP000478008"/>
    </source>
</evidence>
<dbReference type="GO" id="GO:0046540">
    <property type="term" value="C:U4/U6 x U5 tri-snRNP complex"/>
    <property type="evidence" value="ECO:0007669"/>
    <property type="project" value="TreeGrafter"/>
</dbReference>
<dbReference type="EMBL" id="CABFWN010000004">
    <property type="protein sequence ID" value="VUG19107.1"/>
    <property type="molecule type" value="Genomic_DNA"/>
</dbReference>
<keyword evidence="1" id="KW-0479">Metal-binding</keyword>
<dbReference type="SUPFAM" id="SSF57667">
    <property type="entry name" value="beta-beta-alpha zinc fingers"/>
    <property type="match status" value="1"/>
</dbReference>
<feature type="compositionally biased region" description="Basic residues" evidence="5">
    <location>
        <begin position="158"/>
        <end position="171"/>
    </location>
</feature>
<dbReference type="GO" id="GO:0000398">
    <property type="term" value="P:mRNA splicing, via spliceosome"/>
    <property type="evidence" value="ECO:0007669"/>
    <property type="project" value="InterPro"/>
</dbReference>
<name>A0A7D9H2Y8_DEKBR</name>
<proteinExistence type="predicted"/>
<dbReference type="InterPro" id="IPR036236">
    <property type="entry name" value="Znf_C2H2_sf"/>
</dbReference>
<dbReference type="GO" id="GO:0005681">
    <property type="term" value="C:spliceosomal complex"/>
    <property type="evidence" value="ECO:0007669"/>
    <property type="project" value="InterPro"/>
</dbReference>
<dbReference type="PROSITE" id="PS00028">
    <property type="entry name" value="ZINC_FINGER_C2H2_1"/>
    <property type="match status" value="1"/>
</dbReference>
<feature type="domain" description="C2H2-type" evidence="6">
    <location>
        <begin position="79"/>
        <end position="101"/>
    </location>
</feature>
<evidence type="ECO:0000256" key="4">
    <source>
        <dbReference type="ARBA" id="ARBA00023242"/>
    </source>
</evidence>
<dbReference type="Proteomes" id="UP000568158">
    <property type="component" value="Unassembled WGS sequence"/>
</dbReference>
<evidence type="ECO:0000256" key="3">
    <source>
        <dbReference type="ARBA" id="ARBA00022833"/>
    </source>
</evidence>
<feature type="compositionally biased region" description="Basic and acidic residues" evidence="5">
    <location>
        <begin position="147"/>
        <end position="157"/>
    </location>
</feature>
<evidence type="ECO:0000313" key="10">
    <source>
        <dbReference type="Proteomes" id="UP000568158"/>
    </source>
</evidence>
<gene>
    <name evidence="8" type="ORF">DEBR0S4_10660G</name>
    <name evidence="7" type="ORF">HII12_005361</name>
</gene>
<reference evidence="8 9" key="1">
    <citation type="submission" date="2019-07" db="EMBL/GenBank/DDBJ databases">
        <authorList>
            <person name="Friedrich A."/>
            <person name="Schacherer J."/>
        </authorList>
    </citation>
    <scope>NUCLEOTIDE SEQUENCE [LARGE SCALE GENOMIC DNA]</scope>
</reference>
<keyword evidence="3" id="KW-0862">Zinc</keyword>
<dbReference type="PANTHER" id="PTHR45986">
    <property type="entry name" value="ZINC FINGER MATRIN-TYPE PROTEIN 2"/>
    <property type="match status" value="1"/>
</dbReference>
<dbReference type="Pfam" id="PF12874">
    <property type="entry name" value="zf-met"/>
    <property type="match status" value="1"/>
</dbReference>
<evidence type="ECO:0000259" key="6">
    <source>
        <dbReference type="PROSITE" id="PS00028"/>
    </source>
</evidence>
<dbReference type="InterPro" id="IPR040107">
    <property type="entry name" value="Snu23"/>
</dbReference>
<dbReference type="EMBL" id="JABCYN010000057">
    <property type="protein sequence ID" value="KAF6005786.1"/>
    <property type="molecule type" value="Genomic_DNA"/>
</dbReference>
<organism evidence="8 9">
    <name type="scientific">Dekkera bruxellensis</name>
    <name type="common">Brettanomyces custersii</name>
    <dbReference type="NCBI Taxonomy" id="5007"/>
    <lineage>
        <taxon>Eukaryota</taxon>
        <taxon>Fungi</taxon>
        <taxon>Dikarya</taxon>
        <taxon>Ascomycota</taxon>
        <taxon>Saccharomycotina</taxon>
        <taxon>Pichiomycetes</taxon>
        <taxon>Pichiales</taxon>
        <taxon>Pichiaceae</taxon>
        <taxon>Brettanomyces</taxon>
    </lineage>
</organism>
<dbReference type="AlphaFoldDB" id="A0A7D9H2Y8"/>
<evidence type="ECO:0000313" key="7">
    <source>
        <dbReference type="EMBL" id="KAF6005786.1"/>
    </source>
</evidence>
<dbReference type="GO" id="GO:0008270">
    <property type="term" value="F:zinc ion binding"/>
    <property type="evidence" value="ECO:0007669"/>
    <property type="project" value="UniProtKB-KW"/>
</dbReference>
<evidence type="ECO:0000313" key="8">
    <source>
        <dbReference type="EMBL" id="VUG19107.1"/>
    </source>
</evidence>
<protein>
    <submittedName>
        <fullName evidence="8">DEBR0S4_10660g1_1</fullName>
    </submittedName>
</protein>
<dbReference type="Proteomes" id="UP000478008">
    <property type="component" value="Unassembled WGS sequence"/>
</dbReference>
<keyword evidence="2" id="KW-0863">Zinc-finger</keyword>
<reference evidence="7 10" key="2">
    <citation type="journal article" date="2020" name="Appl. Microbiol. Biotechnol.">
        <title>Targeted gene deletion in Brettanomyces bruxellensis with an expression-free CRISPR-Cas9 system.</title>
        <authorList>
            <person name="Varela C."/>
            <person name="Bartel C."/>
            <person name="Onetto C."/>
            <person name="Borneman A."/>
        </authorList>
    </citation>
    <scope>NUCLEOTIDE SEQUENCE [LARGE SCALE GENOMIC DNA]</scope>
    <source>
        <strain evidence="7 10">AWRI1613</strain>
    </source>
</reference>
<keyword evidence="4" id="KW-0539">Nucleus</keyword>
<sequence>MSNSNSAKSDFGRKTWDEDEYAEKAKARREQRLTNDKYSKATSLNEFYKDRSKRVKQVDTFSSSNLVSSDKAKYAGFHCELCHRTFRDNLAYLSHLNEKEHLTKSGVSGLHTLKKYTVADVKKRLGYLREKVKEINSNPQNENNIRSSHEIQDERLERRRKKRQERRQKRKNMSEKLTNGLDTKELQTLMGFSNFGS</sequence>
<accession>A0A7D9H2Y8</accession>
<keyword evidence="9" id="KW-1185">Reference proteome</keyword>
<evidence type="ECO:0000256" key="2">
    <source>
        <dbReference type="ARBA" id="ARBA00022771"/>
    </source>
</evidence>